<dbReference type="OrthoDB" id="165131at2"/>
<dbReference type="GO" id="GO:0003700">
    <property type="term" value="F:DNA-binding transcription factor activity"/>
    <property type="evidence" value="ECO:0007669"/>
    <property type="project" value="InterPro"/>
</dbReference>
<evidence type="ECO:0000256" key="2">
    <source>
        <dbReference type="ARBA" id="ARBA00023125"/>
    </source>
</evidence>
<evidence type="ECO:0000259" key="4">
    <source>
        <dbReference type="PROSITE" id="PS50995"/>
    </source>
</evidence>
<dbReference type="STRING" id="39029.BSR42_08350"/>
<dbReference type="EMBL" id="LEKT01000019">
    <property type="protein sequence ID" value="KMO86619.1"/>
    <property type="molecule type" value="Genomic_DNA"/>
</dbReference>
<dbReference type="PANTHER" id="PTHR42756:SF1">
    <property type="entry name" value="TRANSCRIPTIONAL REPRESSOR OF EMRAB OPERON"/>
    <property type="match status" value="1"/>
</dbReference>
<evidence type="ECO:0000256" key="3">
    <source>
        <dbReference type="ARBA" id="ARBA00023163"/>
    </source>
</evidence>
<accession>A0A0J6WVM9</accession>
<dbReference type="CDD" id="cd00090">
    <property type="entry name" value="HTH_ARSR"/>
    <property type="match status" value="1"/>
</dbReference>
<dbReference type="InterPro" id="IPR036390">
    <property type="entry name" value="WH_DNA-bd_sf"/>
</dbReference>
<dbReference type="AlphaFoldDB" id="A0A0J6WVM9"/>
<dbReference type="InterPro" id="IPR011991">
    <property type="entry name" value="ArsR-like_HTH"/>
</dbReference>
<dbReference type="PATRIC" id="fig|1122219.3.peg.999"/>
<reference evidence="5 6" key="1">
    <citation type="submission" date="2015-06" db="EMBL/GenBank/DDBJ databases">
        <title>Draft genome sequence of beer spoilage bacterium Megasphaera cerevisiae type strain 20462.</title>
        <authorList>
            <person name="Kutumbaka K."/>
            <person name="Pasmowitz J."/>
            <person name="Mategko J."/>
            <person name="Reyes D."/>
            <person name="Friedrich A."/>
            <person name="Han S."/>
            <person name="Martens-Habbena W."/>
            <person name="Neal-McKinney J."/>
            <person name="Janagama H.K."/>
            <person name="Nadala C."/>
            <person name="Samadpour M."/>
        </authorList>
    </citation>
    <scope>NUCLEOTIDE SEQUENCE [LARGE SCALE GENOMIC DNA]</scope>
    <source>
        <strain evidence="5 6">DSM 20462</strain>
    </source>
</reference>
<dbReference type="PANTHER" id="PTHR42756">
    <property type="entry name" value="TRANSCRIPTIONAL REGULATOR, MARR"/>
    <property type="match status" value="1"/>
</dbReference>
<dbReference type="FunCoup" id="A0A0J6WVM9">
    <property type="interactions" value="12"/>
</dbReference>
<dbReference type="InterPro" id="IPR036388">
    <property type="entry name" value="WH-like_DNA-bd_sf"/>
</dbReference>
<dbReference type="RefSeq" id="WP_048514189.1">
    <property type="nucleotide sequence ID" value="NZ_FUXD01000011.1"/>
</dbReference>
<keyword evidence="6" id="KW-1185">Reference proteome</keyword>
<dbReference type="SMART" id="SM00347">
    <property type="entry name" value="HTH_MARR"/>
    <property type="match status" value="1"/>
</dbReference>
<dbReference type="PROSITE" id="PS50995">
    <property type="entry name" value="HTH_MARR_2"/>
    <property type="match status" value="1"/>
</dbReference>
<comment type="caution">
    <text evidence="5">The sequence shown here is derived from an EMBL/GenBank/DDBJ whole genome shotgun (WGS) entry which is preliminary data.</text>
</comment>
<dbReference type="Proteomes" id="UP000036503">
    <property type="component" value="Unassembled WGS sequence"/>
</dbReference>
<protein>
    <recommendedName>
        <fullName evidence="4">HTH marR-type domain-containing protein</fullName>
    </recommendedName>
</protein>
<keyword evidence="1" id="KW-0805">Transcription regulation</keyword>
<organism evidence="5 6">
    <name type="scientific">Megasphaera cerevisiae DSM 20462</name>
    <dbReference type="NCBI Taxonomy" id="1122219"/>
    <lineage>
        <taxon>Bacteria</taxon>
        <taxon>Bacillati</taxon>
        <taxon>Bacillota</taxon>
        <taxon>Negativicutes</taxon>
        <taxon>Veillonellales</taxon>
        <taxon>Veillonellaceae</taxon>
        <taxon>Megasphaera</taxon>
    </lineage>
</organism>
<keyword evidence="2" id="KW-0238">DNA-binding</keyword>
<keyword evidence="3" id="KW-0804">Transcription</keyword>
<dbReference type="SUPFAM" id="SSF46785">
    <property type="entry name" value="Winged helix' DNA-binding domain"/>
    <property type="match status" value="1"/>
</dbReference>
<dbReference type="Gene3D" id="1.10.10.10">
    <property type="entry name" value="Winged helix-like DNA-binding domain superfamily/Winged helix DNA-binding domain"/>
    <property type="match status" value="1"/>
</dbReference>
<feature type="domain" description="HTH marR-type" evidence="4">
    <location>
        <begin position="1"/>
        <end position="135"/>
    </location>
</feature>
<proteinExistence type="predicted"/>
<evidence type="ECO:0000313" key="6">
    <source>
        <dbReference type="Proteomes" id="UP000036503"/>
    </source>
</evidence>
<sequence>MGSLAECHCLNVRWLTSRTIAIYDTYLKPVGITIQQYSILRSIIRTSPITVTDLAVKLQLDRTTLSRNVKILEDLRLVTHTIAKGRGKQLTLTESGKEMLKLADVEWAKAQKQFADTLGPERLCQWNELLACLLK</sequence>
<dbReference type="GO" id="GO:0003677">
    <property type="term" value="F:DNA binding"/>
    <property type="evidence" value="ECO:0007669"/>
    <property type="project" value="UniProtKB-KW"/>
</dbReference>
<evidence type="ECO:0000313" key="5">
    <source>
        <dbReference type="EMBL" id="KMO86619.1"/>
    </source>
</evidence>
<evidence type="ECO:0000256" key="1">
    <source>
        <dbReference type="ARBA" id="ARBA00023015"/>
    </source>
</evidence>
<dbReference type="InterPro" id="IPR000835">
    <property type="entry name" value="HTH_MarR-typ"/>
</dbReference>
<dbReference type="InParanoid" id="A0A0J6WVM9"/>
<gene>
    <name evidence="5" type="ORF">AB840_07375</name>
</gene>
<name>A0A0J6WVM9_9FIRM</name>
<dbReference type="Pfam" id="PF12802">
    <property type="entry name" value="MarR_2"/>
    <property type="match status" value="1"/>
</dbReference>